<dbReference type="SUPFAM" id="SSF53474">
    <property type="entry name" value="alpha/beta-Hydrolases"/>
    <property type="match status" value="1"/>
</dbReference>
<feature type="domain" description="Alpha/beta hydrolase fold-3" evidence="2">
    <location>
        <begin position="134"/>
        <end position="347"/>
    </location>
</feature>
<gene>
    <name evidence="3" type="ORF">INT47_007341</name>
</gene>
<accession>A0A8H7QXK3</accession>
<sequence>PDAIYPRLWQEAYNALRFVPYSIIIFFYDIYSHSVLGQPKRSTWDMTTTLIIALLHAVRYAFQESSISFWRDFLRIPYQLSSTDRYHSASFFAQKLSLPGILQEFDSHEDGTRKINAHWLLPLQRVENEDDNIILYLHGGGYCMKDWQAYFTISQSLSEYLNQNIFAVSYSLAPETRFPGALADAVQAYFHLISMYKVKPSQIVIVGDSAGGGLAMSLLIYLRDHCYQLPKASILLSIKPWVDLTYGHQSWLKAEMYDTLPPRPHINALVNPARLYLGPEQYRRLSRHPYASPLFASNYDNLPPILIQSGGSETMTDEVRSFADKFAECKNTMSKHEEYEDMIHDFQAYPIKKARVAFLNMQKWIQFDIKQPKELYCAKKETVK</sequence>
<dbReference type="PANTHER" id="PTHR48081:SF26">
    <property type="entry name" value="ALPHA_BETA HYDROLASE FOLD-3 DOMAIN-CONTAINING PROTEIN"/>
    <property type="match status" value="1"/>
</dbReference>
<dbReference type="InterPro" id="IPR029058">
    <property type="entry name" value="AB_hydrolase_fold"/>
</dbReference>
<dbReference type="GO" id="GO:0016787">
    <property type="term" value="F:hydrolase activity"/>
    <property type="evidence" value="ECO:0007669"/>
    <property type="project" value="UniProtKB-KW"/>
</dbReference>
<keyword evidence="4" id="KW-1185">Reference proteome</keyword>
<dbReference type="Proteomes" id="UP000603453">
    <property type="component" value="Unassembled WGS sequence"/>
</dbReference>
<protein>
    <recommendedName>
        <fullName evidence="2">Alpha/beta hydrolase fold-3 domain-containing protein</fullName>
    </recommendedName>
</protein>
<comment type="caution">
    <text evidence="3">The sequence shown here is derived from an EMBL/GenBank/DDBJ whole genome shotgun (WGS) entry which is preliminary data.</text>
</comment>
<dbReference type="InterPro" id="IPR050300">
    <property type="entry name" value="GDXG_lipolytic_enzyme"/>
</dbReference>
<evidence type="ECO:0000313" key="3">
    <source>
        <dbReference type="EMBL" id="KAG2200597.1"/>
    </source>
</evidence>
<dbReference type="InterPro" id="IPR013094">
    <property type="entry name" value="AB_hydrolase_3"/>
</dbReference>
<evidence type="ECO:0000256" key="1">
    <source>
        <dbReference type="ARBA" id="ARBA00022801"/>
    </source>
</evidence>
<dbReference type="Pfam" id="PF07859">
    <property type="entry name" value="Abhydrolase_3"/>
    <property type="match status" value="1"/>
</dbReference>
<dbReference type="OrthoDB" id="408631at2759"/>
<organism evidence="3 4">
    <name type="scientific">Mucor saturninus</name>
    <dbReference type="NCBI Taxonomy" id="64648"/>
    <lineage>
        <taxon>Eukaryota</taxon>
        <taxon>Fungi</taxon>
        <taxon>Fungi incertae sedis</taxon>
        <taxon>Mucoromycota</taxon>
        <taxon>Mucoromycotina</taxon>
        <taxon>Mucoromycetes</taxon>
        <taxon>Mucorales</taxon>
        <taxon>Mucorineae</taxon>
        <taxon>Mucoraceae</taxon>
        <taxon>Mucor</taxon>
    </lineage>
</organism>
<dbReference type="PANTHER" id="PTHR48081">
    <property type="entry name" value="AB HYDROLASE SUPERFAMILY PROTEIN C4A8.06C"/>
    <property type="match status" value="1"/>
</dbReference>
<reference evidence="3" key="1">
    <citation type="submission" date="2020-12" db="EMBL/GenBank/DDBJ databases">
        <title>Metabolic potential, ecology and presence of endohyphal bacteria is reflected in genomic diversity of Mucoromycotina.</title>
        <authorList>
            <person name="Muszewska A."/>
            <person name="Okrasinska A."/>
            <person name="Steczkiewicz K."/>
            <person name="Drgas O."/>
            <person name="Orlowska M."/>
            <person name="Perlinska-Lenart U."/>
            <person name="Aleksandrzak-Piekarczyk T."/>
            <person name="Szatraj K."/>
            <person name="Zielenkiewicz U."/>
            <person name="Pilsyk S."/>
            <person name="Malc E."/>
            <person name="Mieczkowski P."/>
            <person name="Kruszewska J.S."/>
            <person name="Biernat P."/>
            <person name="Pawlowska J."/>
        </authorList>
    </citation>
    <scope>NUCLEOTIDE SEQUENCE</scope>
    <source>
        <strain evidence="3">WA0000017839</strain>
    </source>
</reference>
<name>A0A8H7QXK3_9FUNG</name>
<feature type="non-terminal residue" evidence="3">
    <location>
        <position position="1"/>
    </location>
</feature>
<keyword evidence="1" id="KW-0378">Hydrolase</keyword>
<proteinExistence type="predicted"/>
<dbReference type="EMBL" id="JAEPRD010000081">
    <property type="protein sequence ID" value="KAG2200597.1"/>
    <property type="molecule type" value="Genomic_DNA"/>
</dbReference>
<dbReference type="AlphaFoldDB" id="A0A8H7QXK3"/>
<evidence type="ECO:0000313" key="4">
    <source>
        <dbReference type="Proteomes" id="UP000603453"/>
    </source>
</evidence>
<dbReference type="Gene3D" id="3.40.50.1820">
    <property type="entry name" value="alpha/beta hydrolase"/>
    <property type="match status" value="1"/>
</dbReference>
<evidence type="ECO:0000259" key="2">
    <source>
        <dbReference type="Pfam" id="PF07859"/>
    </source>
</evidence>